<sequence length="215" mass="24245">MLAGRNVPKTFWPEAVKWATYVMNRSPTLSVKNMTPEEAWSGNKPTVHHFRVFGCLAFAHIPDAQRTKLDDKSIKCILLGVSDESKAYKLCDPKKQKIIVSRDVIFEEKKVTVETSDDDDESDSDMSEPLNPIQNPSDSDNENQASTSLAPRNRRPPAGLSDYVLGSELDNEEELHNLAIYTPAEDPKTYEEAAKLDIWKNAMDQEMESIKNNDT</sequence>
<dbReference type="PANTHER" id="PTHR42648">
    <property type="entry name" value="TRANSPOSASE, PUTATIVE-RELATED"/>
    <property type="match status" value="1"/>
</dbReference>
<feature type="compositionally biased region" description="Acidic residues" evidence="1">
    <location>
        <begin position="115"/>
        <end position="126"/>
    </location>
</feature>
<evidence type="ECO:0000259" key="2">
    <source>
        <dbReference type="Pfam" id="PF25597"/>
    </source>
</evidence>
<reference evidence="3 4" key="2">
    <citation type="journal article" date="2017" name="Front. Plant Sci.">
        <title>Gene Classification and Mining of Molecular Markers Useful in Red Clover (Trifolium pratense) Breeding.</title>
        <authorList>
            <person name="Istvanek J."/>
            <person name="Dluhosova J."/>
            <person name="Dluhos P."/>
            <person name="Patkova L."/>
            <person name="Nedelnik J."/>
            <person name="Repkova J."/>
        </authorList>
    </citation>
    <scope>NUCLEOTIDE SEQUENCE [LARGE SCALE GENOMIC DNA]</scope>
    <source>
        <strain evidence="4">cv. Tatra</strain>
        <tissue evidence="3">Young leaves</tissue>
    </source>
</reference>
<organism evidence="3 4">
    <name type="scientific">Trifolium pratense</name>
    <name type="common">Red clover</name>
    <dbReference type="NCBI Taxonomy" id="57577"/>
    <lineage>
        <taxon>Eukaryota</taxon>
        <taxon>Viridiplantae</taxon>
        <taxon>Streptophyta</taxon>
        <taxon>Embryophyta</taxon>
        <taxon>Tracheophyta</taxon>
        <taxon>Spermatophyta</taxon>
        <taxon>Magnoliopsida</taxon>
        <taxon>eudicotyledons</taxon>
        <taxon>Gunneridae</taxon>
        <taxon>Pentapetalae</taxon>
        <taxon>rosids</taxon>
        <taxon>fabids</taxon>
        <taxon>Fabales</taxon>
        <taxon>Fabaceae</taxon>
        <taxon>Papilionoideae</taxon>
        <taxon>50 kb inversion clade</taxon>
        <taxon>NPAAA clade</taxon>
        <taxon>Hologalegina</taxon>
        <taxon>IRL clade</taxon>
        <taxon>Trifolieae</taxon>
        <taxon>Trifolium</taxon>
    </lineage>
</organism>
<dbReference type="ExpressionAtlas" id="A0A2K3MAR4">
    <property type="expression patterns" value="baseline"/>
</dbReference>
<dbReference type="Pfam" id="PF25597">
    <property type="entry name" value="SH3_retrovirus"/>
    <property type="match status" value="1"/>
</dbReference>
<dbReference type="PANTHER" id="PTHR42648:SF18">
    <property type="entry name" value="RETROTRANSPOSON, UNCLASSIFIED-LIKE PROTEIN"/>
    <property type="match status" value="1"/>
</dbReference>
<evidence type="ECO:0000313" key="4">
    <source>
        <dbReference type="Proteomes" id="UP000236291"/>
    </source>
</evidence>
<feature type="region of interest" description="Disordered" evidence="1">
    <location>
        <begin position="111"/>
        <end position="168"/>
    </location>
</feature>
<accession>A0A2K3MAR4</accession>
<proteinExistence type="predicted"/>
<dbReference type="InterPro" id="IPR057670">
    <property type="entry name" value="SH3_retrovirus"/>
</dbReference>
<dbReference type="Proteomes" id="UP000236291">
    <property type="component" value="Unassembled WGS sequence"/>
</dbReference>
<dbReference type="AlphaFoldDB" id="A0A2K3MAR4"/>
<gene>
    <name evidence="3" type="ORF">L195_g043962</name>
</gene>
<comment type="caution">
    <text evidence="3">The sequence shown here is derived from an EMBL/GenBank/DDBJ whole genome shotgun (WGS) entry which is preliminary data.</text>
</comment>
<name>A0A2K3MAR4_TRIPR</name>
<protein>
    <submittedName>
        <fullName evidence="3">Retrovirus-related Pol polyprotein from transposon TNT 1-94</fullName>
    </submittedName>
</protein>
<feature type="compositionally biased region" description="Polar residues" evidence="1">
    <location>
        <begin position="132"/>
        <end position="150"/>
    </location>
</feature>
<evidence type="ECO:0000256" key="1">
    <source>
        <dbReference type="SAM" id="MobiDB-lite"/>
    </source>
</evidence>
<dbReference type="InterPro" id="IPR039537">
    <property type="entry name" value="Retrotran_Ty1/copia-like"/>
</dbReference>
<dbReference type="EMBL" id="ASHM01054971">
    <property type="protein sequence ID" value="PNX87863.1"/>
    <property type="molecule type" value="Genomic_DNA"/>
</dbReference>
<feature type="domain" description="Retroviral polymerase SH3-like" evidence="2">
    <location>
        <begin position="55"/>
        <end position="117"/>
    </location>
</feature>
<reference evidence="3 4" key="1">
    <citation type="journal article" date="2014" name="Am. J. Bot.">
        <title>Genome assembly and annotation for red clover (Trifolium pratense; Fabaceae).</title>
        <authorList>
            <person name="Istvanek J."/>
            <person name="Jaros M."/>
            <person name="Krenek A."/>
            <person name="Repkova J."/>
        </authorList>
    </citation>
    <scope>NUCLEOTIDE SEQUENCE [LARGE SCALE GENOMIC DNA]</scope>
    <source>
        <strain evidence="4">cv. Tatra</strain>
        <tissue evidence="3">Young leaves</tissue>
    </source>
</reference>
<dbReference type="SUPFAM" id="SSF53098">
    <property type="entry name" value="Ribonuclease H-like"/>
    <property type="match status" value="1"/>
</dbReference>
<dbReference type="STRING" id="57577.A0A2K3MAR4"/>
<evidence type="ECO:0000313" key="3">
    <source>
        <dbReference type="EMBL" id="PNX87863.1"/>
    </source>
</evidence>
<dbReference type="InterPro" id="IPR012337">
    <property type="entry name" value="RNaseH-like_sf"/>
</dbReference>